<comment type="function">
    <text evidence="2">Exopeptidase that catalyzes the hydrolytic cleavage of multi-L-arginyl-poly-L-aspartic acid (cyanophycin; a water-insoluble reserve polymer) into aspartate-arginine dipeptides.</text>
</comment>
<dbReference type="RefSeq" id="WP_374643200.1">
    <property type="nucleotide sequence ID" value="NZ_JBHTBX010000018.1"/>
</dbReference>
<keyword evidence="8" id="KW-0720">Serine protease</keyword>
<dbReference type="Pfam" id="PF03575">
    <property type="entry name" value="Peptidase_S51"/>
    <property type="match status" value="1"/>
</dbReference>
<comment type="similarity">
    <text evidence="3">Belongs to the peptidase S51 family.</text>
</comment>
<dbReference type="InterPro" id="IPR005320">
    <property type="entry name" value="Peptidase_S51"/>
</dbReference>
<dbReference type="CDD" id="cd03145">
    <property type="entry name" value="GAT1_cyanophycinase"/>
    <property type="match status" value="1"/>
</dbReference>
<keyword evidence="6" id="KW-0645">Protease</keyword>
<evidence type="ECO:0000256" key="3">
    <source>
        <dbReference type="ARBA" id="ARBA00006534"/>
    </source>
</evidence>
<evidence type="ECO:0000313" key="9">
    <source>
        <dbReference type="EMBL" id="MFC7436447.1"/>
    </source>
</evidence>
<accession>A0ABW2REC0</accession>
<keyword evidence="10" id="KW-1185">Reference proteome</keyword>
<reference evidence="10" key="1">
    <citation type="journal article" date="2019" name="Int. J. Syst. Evol. Microbiol.">
        <title>The Global Catalogue of Microorganisms (GCM) 10K type strain sequencing project: providing services to taxonomists for standard genome sequencing and annotation.</title>
        <authorList>
            <consortium name="The Broad Institute Genomics Platform"/>
            <consortium name="The Broad Institute Genome Sequencing Center for Infectious Disease"/>
            <person name="Wu L."/>
            <person name="Ma J."/>
        </authorList>
    </citation>
    <scope>NUCLEOTIDE SEQUENCE [LARGE SCALE GENOMIC DNA]</scope>
    <source>
        <strain evidence="10">CCUG 54518</strain>
    </source>
</reference>
<dbReference type="GO" id="GO:0004180">
    <property type="term" value="F:carboxypeptidase activity"/>
    <property type="evidence" value="ECO:0007669"/>
    <property type="project" value="UniProtKB-KW"/>
</dbReference>
<proteinExistence type="inferred from homology"/>
<comment type="catalytic activity">
    <reaction evidence="1">
        <text>[L-4-(L-arginin-2-N-yl)aspartate](n) + H2O = [L-4-(L-arginin-2-N-yl)aspartate](n-1) + L-4-(L-arginin-2-N-yl)aspartate</text>
        <dbReference type="Rhea" id="RHEA:12845"/>
        <dbReference type="Rhea" id="RHEA-COMP:13728"/>
        <dbReference type="Rhea" id="RHEA-COMP:13734"/>
        <dbReference type="ChEBI" id="CHEBI:15377"/>
        <dbReference type="ChEBI" id="CHEBI:137986"/>
        <dbReference type="ChEBI" id="CHEBI:137991"/>
        <dbReference type="EC" id="3.4.15.6"/>
    </reaction>
</comment>
<evidence type="ECO:0000256" key="1">
    <source>
        <dbReference type="ARBA" id="ARBA00001092"/>
    </source>
</evidence>
<evidence type="ECO:0000313" key="10">
    <source>
        <dbReference type="Proteomes" id="UP001596495"/>
    </source>
</evidence>
<dbReference type="Gene3D" id="3.40.50.880">
    <property type="match status" value="1"/>
</dbReference>
<comment type="caution">
    <text evidence="9">The sequence shown here is derived from an EMBL/GenBank/DDBJ whole genome shotgun (WGS) entry which is preliminary data.</text>
</comment>
<organism evidence="9 10">
    <name type="scientific">Hydrogenophaga bisanensis</name>
    <dbReference type="NCBI Taxonomy" id="439611"/>
    <lineage>
        <taxon>Bacteria</taxon>
        <taxon>Pseudomonadati</taxon>
        <taxon>Pseudomonadota</taxon>
        <taxon>Betaproteobacteria</taxon>
        <taxon>Burkholderiales</taxon>
        <taxon>Comamonadaceae</taxon>
        <taxon>Hydrogenophaga</taxon>
    </lineage>
</organism>
<evidence type="ECO:0000256" key="5">
    <source>
        <dbReference type="ARBA" id="ARBA00015719"/>
    </source>
</evidence>
<evidence type="ECO:0000256" key="8">
    <source>
        <dbReference type="ARBA" id="ARBA00022825"/>
    </source>
</evidence>
<dbReference type="PANTHER" id="PTHR36175:SF1">
    <property type="entry name" value="CYANOPHYCINASE"/>
    <property type="match status" value="1"/>
</dbReference>
<gene>
    <name evidence="9" type="ORF">ACFQNJ_18220</name>
</gene>
<dbReference type="NCBIfam" id="TIGR02069">
    <property type="entry name" value="cyanophycinase"/>
    <property type="match status" value="1"/>
</dbReference>
<dbReference type="EC" id="3.4.15.6" evidence="4"/>
<dbReference type="Proteomes" id="UP001596495">
    <property type="component" value="Unassembled WGS sequence"/>
</dbReference>
<evidence type="ECO:0000256" key="4">
    <source>
        <dbReference type="ARBA" id="ARBA00013115"/>
    </source>
</evidence>
<protein>
    <recommendedName>
        <fullName evidence="5">Cyanophycinase</fullName>
        <ecNumber evidence="4">3.4.15.6</ecNumber>
    </recommendedName>
</protein>
<evidence type="ECO:0000256" key="2">
    <source>
        <dbReference type="ARBA" id="ARBA00002039"/>
    </source>
</evidence>
<keyword evidence="9" id="KW-0121">Carboxypeptidase</keyword>
<dbReference type="SUPFAM" id="SSF52317">
    <property type="entry name" value="Class I glutamine amidotransferase-like"/>
    <property type="match status" value="1"/>
</dbReference>
<dbReference type="PANTHER" id="PTHR36175">
    <property type="entry name" value="CYANOPHYCINASE"/>
    <property type="match status" value="1"/>
</dbReference>
<evidence type="ECO:0000256" key="7">
    <source>
        <dbReference type="ARBA" id="ARBA00022801"/>
    </source>
</evidence>
<name>A0ABW2REC0_9BURK</name>
<dbReference type="EMBL" id="JBHTBX010000018">
    <property type="protein sequence ID" value="MFC7436447.1"/>
    <property type="molecule type" value="Genomic_DNA"/>
</dbReference>
<dbReference type="InterPro" id="IPR011811">
    <property type="entry name" value="Peptidase_S51_cyanophycinase"/>
</dbReference>
<dbReference type="GO" id="GO:0008241">
    <property type="term" value="F:peptidyl-dipeptidase activity"/>
    <property type="evidence" value="ECO:0007669"/>
    <property type="project" value="UniProtKB-EC"/>
</dbReference>
<keyword evidence="7 9" id="KW-0378">Hydrolase</keyword>
<dbReference type="InterPro" id="IPR029062">
    <property type="entry name" value="Class_I_gatase-like"/>
</dbReference>
<dbReference type="PIRSF" id="PIRSF032067">
    <property type="entry name" value="Cyanophycinase"/>
    <property type="match status" value="1"/>
</dbReference>
<evidence type="ECO:0000256" key="6">
    <source>
        <dbReference type="ARBA" id="ARBA00022670"/>
    </source>
</evidence>
<sequence length="310" mass="33556">MIDRRVLLTSSLTMLASSPLFARQRRIGRLVIIGGAEDKLRDRVILRRFVELCGGPAARIRVLSAASSEPQASWETYRAVFADLGVTDCAPIEIPDRDAANSAAVTDRILEADGIFISGGDQRRLMNLIWESDAFRALHVAFHLRGCCVGGTSAGAAALSRHMLVQGEATRLPEKEAAELDIGLGFVAGAIIDQHFSERGRLGRLLSVMAQRPQMLGVGVDEDTALVIERGQSIEVIGKGAVTIVDGRAMHSNHDEIESRARLEMIGVRLHLLPAGHHYGTDARGRWSPKVPVALREAVDQLVTPGPIRG</sequence>